<comment type="caution">
    <text evidence="3">The sequence shown here is derived from an EMBL/GenBank/DDBJ whole genome shotgun (WGS) entry which is preliminary data.</text>
</comment>
<feature type="chain" id="PRO_5037863237" evidence="2">
    <location>
        <begin position="22"/>
        <end position="562"/>
    </location>
</feature>
<evidence type="ECO:0000256" key="1">
    <source>
        <dbReference type="SAM" id="MobiDB-lite"/>
    </source>
</evidence>
<dbReference type="AlphaFoldDB" id="A0A931PVG9"/>
<dbReference type="Proteomes" id="UP000727962">
    <property type="component" value="Unassembled WGS sequence"/>
</dbReference>
<accession>A0A931PVG9</accession>
<protein>
    <submittedName>
        <fullName evidence="3">Uncharacterized protein</fullName>
    </submittedName>
</protein>
<evidence type="ECO:0000313" key="4">
    <source>
        <dbReference type="Proteomes" id="UP000727962"/>
    </source>
</evidence>
<sequence>MSRLFVVILASVALLTGSALADKPPRPDTTEKTTTAPGDGFKRSNSYMGNTGWYCTSIDWHTKTFVLTEFNAFCDALCASCSCTKYQEACPSPRDGGKDHTQTVKGAALLAAINKQLDSIGGANSAGTSGFPVSGSTAGTLTADTEITLGVANTHAHPGERLDFYGYVAVTITWAVCHMEWRYADIATSTGTDTYVTDVTVQVANGYSITPCKCGMMQQHSMAPTPGGTLTGGTALASLVVTPDSTVTVSNPFPGTTAQISVIGAPDAPRQITDGGSIAFKGLGAGVLLSTLGGFIGLTQPGSDARPTFGSSSASVRAPGQAVTATDPLPVAPNLKPSLGDIGIGKSITQNIPIYGNQATPWLSVGGLMPPGSDLRMKTTLSTGDTLSFVPQTIATVTQPGGNGSITRLDVDALGRAGTVNSAVTVEQTVAKVVKFIGLPQADQVKKASLCLVDASGKVLASREVGITDASIRVALSPALGPPNSRCTVSVDIRGYLQALQTEFYAFDPAAFDLAVDYSAGGGAKGPGVVPIPATGIASFEATRGVAPGHFQLGFALVPKSK</sequence>
<name>A0A931PVG9_FIMGI</name>
<gene>
    <name evidence="3" type="ORF">HYR64_00400</name>
</gene>
<keyword evidence="2" id="KW-0732">Signal</keyword>
<feature type="signal peptide" evidence="2">
    <location>
        <begin position="1"/>
        <end position="21"/>
    </location>
</feature>
<feature type="region of interest" description="Disordered" evidence="1">
    <location>
        <begin position="21"/>
        <end position="41"/>
    </location>
</feature>
<evidence type="ECO:0000256" key="2">
    <source>
        <dbReference type="SAM" id="SignalP"/>
    </source>
</evidence>
<evidence type="ECO:0000313" key="3">
    <source>
        <dbReference type="EMBL" id="MBI1755551.1"/>
    </source>
</evidence>
<organism evidence="3 4">
    <name type="scientific">Fimbriimonas ginsengisoli</name>
    <dbReference type="NCBI Taxonomy" id="1005039"/>
    <lineage>
        <taxon>Bacteria</taxon>
        <taxon>Bacillati</taxon>
        <taxon>Armatimonadota</taxon>
        <taxon>Fimbriimonadia</taxon>
        <taxon>Fimbriimonadales</taxon>
        <taxon>Fimbriimonadaceae</taxon>
        <taxon>Fimbriimonas</taxon>
    </lineage>
</organism>
<proteinExistence type="predicted"/>
<dbReference type="EMBL" id="JACOSL010000003">
    <property type="protein sequence ID" value="MBI1755551.1"/>
    <property type="molecule type" value="Genomic_DNA"/>
</dbReference>
<reference evidence="3" key="1">
    <citation type="submission" date="2020-07" db="EMBL/GenBank/DDBJ databases">
        <title>Huge and variable diversity of episymbiotic CPR bacteria and DPANN archaea in groundwater ecosystems.</title>
        <authorList>
            <person name="He C.Y."/>
            <person name="Keren R."/>
            <person name="Whittaker M."/>
            <person name="Farag I.F."/>
            <person name="Doudna J."/>
            <person name="Cate J.H.D."/>
            <person name="Banfield J.F."/>
        </authorList>
    </citation>
    <scope>NUCLEOTIDE SEQUENCE</scope>
    <source>
        <strain evidence="3">NC_groundwater_17_Pr7_B-0.1um_64_12</strain>
    </source>
</reference>